<organism evidence="2 3">
    <name type="scientific">Prunus armeniaca</name>
    <name type="common">Apricot</name>
    <name type="synonym">Armeniaca vulgaris</name>
    <dbReference type="NCBI Taxonomy" id="36596"/>
    <lineage>
        <taxon>Eukaryota</taxon>
        <taxon>Viridiplantae</taxon>
        <taxon>Streptophyta</taxon>
        <taxon>Embryophyta</taxon>
        <taxon>Tracheophyta</taxon>
        <taxon>Spermatophyta</taxon>
        <taxon>Magnoliopsida</taxon>
        <taxon>eudicotyledons</taxon>
        <taxon>Gunneridae</taxon>
        <taxon>Pentapetalae</taxon>
        <taxon>rosids</taxon>
        <taxon>fabids</taxon>
        <taxon>Rosales</taxon>
        <taxon>Rosaceae</taxon>
        <taxon>Amygdaloideae</taxon>
        <taxon>Amygdaleae</taxon>
        <taxon>Prunus</taxon>
    </lineage>
</organism>
<protein>
    <submittedName>
        <fullName evidence="2">Uncharacterized protein</fullName>
    </submittedName>
</protein>
<reference evidence="3" key="1">
    <citation type="journal article" date="2020" name="Genome Biol.">
        <title>Gamete binning: chromosome-level and haplotype-resolved genome assembly enabled by high-throughput single-cell sequencing of gamete genomes.</title>
        <authorList>
            <person name="Campoy J.A."/>
            <person name="Sun H."/>
            <person name="Goel M."/>
            <person name="Jiao W.-B."/>
            <person name="Folz-Donahue K."/>
            <person name="Wang N."/>
            <person name="Rubio M."/>
            <person name="Liu C."/>
            <person name="Kukat C."/>
            <person name="Ruiz D."/>
            <person name="Huettel B."/>
            <person name="Schneeberger K."/>
        </authorList>
    </citation>
    <scope>NUCLEOTIDE SEQUENCE [LARGE SCALE GENOMIC DNA]</scope>
    <source>
        <strain evidence="3">cv. Rojo Pasion</strain>
    </source>
</reference>
<accession>A0A6J5XIR6</accession>
<feature type="compositionally biased region" description="Basic and acidic residues" evidence="1">
    <location>
        <begin position="332"/>
        <end position="341"/>
    </location>
</feature>
<dbReference type="OrthoDB" id="10471243at2759"/>
<feature type="compositionally biased region" description="Polar residues" evidence="1">
    <location>
        <begin position="255"/>
        <end position="271"/>
    </location>
</feature>
<dbReference type="AlphaFoldDB" id="A0A6J5XIR6"/>
<name>A0A6J5XIR6_PRUAR</name>
<dbReference type="EMBL" id="CAEKKB010000006">
    <property type="protein sequence ID" value="CAB4313876.1"/>
    <property type="molecule type" value="Genomic_DNA"/>
</dbReference>
<sequence length="356" mass="38486">MLEQENGGLYGFSDDERNRQNYVPVIVNEPAIETTVPSDPFHATGSILTAPDSLEHFQQRTQGEGWGGGANPKWGFQQQRSARARSGAQLPGLARAPIRGQSDASDFMLPAPPAMSQAYASSQSAAVVPGTDIAANPMNGVIKSRVISRWDPESVGTQYRNGSLSLAIGGLSLNQRWCDPDTIPPWALNRGTCVALSENQGEPNFQTHIDPSLLVNKPFIEVVADTEESGPLEDGQVYQEVVRKGKKKLMGEGRPNSSAKKAKVNLSSSPGVSLRYSNRGGYVSHQKNKGGKGGTRGGNVCQRKMCVTSETSLRDVVVSPSKEMEEAERCLSKLNTEERNRFQGRGGWPSTATRSQ</sequence>
<feature type="region of interest" description="Disordered" evidence="1">
    <location>
        <begin position="249"/>
        <end position="298"/>
    </location>
</feature>
<keyword evidence="3" id="KW-1185">Reference proteome</keyword>
<evidence type="ECO:0000313" key="3">
    <source>
        <dbReference type="Proteomes" id="UP000507245"/>
    </source>
</evidence>
<evidence type="ECO:0000313" key="2">
    <source>
        <dbReference type="EMBL" id="CAB4313876.1"/>
    </source>
</evidence>
<evidence type="ECO:0000256" key="1">
    <source>
        <dbReference type="SAM" id="MobiDB-lite"/>
    </source>
</evidence>
<proteinExistence type="predicted"/>
<feature type="region of interest" description="Disordered" evidence="1">
    <location>
        <begin position="332"/>
        <end position="356"/>
    </location>
</feature>
<dbReference type="Proteomes" id="UP000507245">
    <property type="component" value="Unassembled WGS sequence"/>
</dbReference>
<gene>
    <name evidence="2" type="ORF">ORAREDHAP_LOCUS37500</name>
</gene>